<evidence type="ECO:0008006" key="4">
    <source>
        <dbReference type="Google" id="ProtNLM"/>
    </source>
</evidence>
<evidence type="ECO:0000313" key="1">
    <source>
        <dbReference type="EMBL" id="EKX46847.1"/>
    </source>
</evidence>
<dbReference type="CDD" id="cd02440">
    <property type="entry name" value="AdoMet_MTases"/>
    <property type="match status" value="1"/>
</dbReference>
<dbReference type="Pfam" id="PF13450">
    <property type="entry name" value="NAD_binding_8"/>
    <property type="match status" value="1"/>
</dbReference>
<dbReference type="GO" id="GO:0016491">
    <property type="term" value="F:oxidoreductase activity"/>
    <property type="evidence" value="ECO:0007669"/>
    <property type="project" value="TreeGrafter"/>
</dbReference>
<dbReference type="EnsemblProtists" id="EKX46847">
    <property type="protein sequence ID" value="EKX46847"/>
    <property type="gene ID" value="GUITHDRAFT_137846"/>
</dbReference>
<dbReference type="PANTHER" id="PTHR42923">
    <property type="entry name" value="PROTOPORPHYRINOGEN OXIDASE"/>
    <property type="match status" value="1"/>
</dbReference>
<dbReference type="RefSeq" id="XP_005833827.1">
    <property type="nucleotide sequence ID" value="XM_005833770.1"/>
</dbReference>
<reference evidence="2" key="3">
    <citation type="submission" date="2015-06" db="UniProtKB">
        <authorList>
            <consortium name="EnsemblProtists"/>
        </authorList>
    </citation>
    <scope>IDENTIFICATION</scope>
</reference>
<dbReference type="InterPro" id="IPR029063">
    <property type="entry name" value="SAM-dependent_MTases_sf"/>
</dbReference>
<dbReference type="OrthoDB" id="423130at2759"/>
<dbReference type="InterPro" id="IPR036188">
    <property type="entry name" value="FAD/NAD-bd_sf"/>
</dbReference>
<dbReference type="Gene3D" id="3.50.50.60">
    <property type="entry name" value="FAD/NAD(P)-binding domain"/>
    <property type="match status" value="1"/>
</dbReference>
<name>L1JEY5_GUITC</name>
<dbReference type="InterPro" id="IPR050464">
    <property type="entry name" value="Zeta_carotene_desat/Oxidored"/>
</dbReference>
<dbReference type="OMA" id="LHEHEAY"/>
<dbReference type="AlphaFoldDB" id="L1JEY5"/>
<dbReference type="HOGENOM" id="CLU_389072_0_0_1"/>
<evidence type="ECO:0000313" key="3">
    <source>
        <dbReference type="Proteomes" id="UP000011087"/>
    </source>
</evidence>
<organism evidence="1">
    <name type="scientific">Guillardia theta (strain CCMP2712)</name>
    <name type="common">Cryptophyte</name>
    <dbReference type="NCBI Taxonomy" id="905079"/>
    <lineage>
        <taxon>Eukaryota</taxon>
        <taxon>Cryptophyceae</taxon>
        <taxon>Pyrenomonadales</taxon>
        <taxon>Geminigeraceae</taxon>
        <taxon>Guillardia</taxon>
    </lineage>
</organism>
<protein>
    <recommendedName>
        <fullName evidence="4">Methyltransferase type 11 domain-containing protein</fullName>
    </recommendedName>
</protein>
<dbReference type="PaxDb" id="55529-EKX46847"/>
<dbReference type="EMBL" id="JH992992">
    <property type="protein sequence ID" value="EKX46847.1"/>
    <property type="molecule type" value="Genomic_DNA"/>
</dbReference>
<evidence type="ECO:0000313" key="2">
    <source>
        <dbReference type="EnsemblProtists" id="EKX46847"/>
    </source>
</evidence>
<dbReference type="STRING" id="905079.L1JEY5"/>
<dbReference type="Proteomes" id="UP000011087">
    <property type="component" value="Unassembled WGS sequence"/>
</dbReference>
<accession>L1JEY5</accession>
<sequence>MGVFSVIARIDLSIGVFLIFLSFCTIPAEEDLTASMRSMARRTKGVKENLYPPLAAVVSLMLANVSPCVSVASLALVLSDFHPDLVRALQMLCARISSRKLHCQWSNLGYWKEALGYEEACQRLSSIIAQAADLNGEDRLLCAGCGSGIELQQIRRQCGVQKIAGFDRNPLPNDKAANVVKCTAEDMAKTFKRNEFNKIISVDSVYHFDKFKFFSDCSRLLPDGGLVVVTDVIVSPLAPLWVKVALRMMGIRVNNQWTEAEYRDTLRRMGFGVKRMESLKSFVLARWFPPALVRHLDYSLLVVEREQRKRVAIIGSGMSGCVAAHVLDGFFDVRMFESKPQVNLAGNSIELEGGNVVDVPLRMVGPHYYKTMWKLVRSLGVRTETVNFDVCCYDEEGVNATTETSLLKTVLARFFLLPSLARLTWVVFLCRPQGQETFGGYMRRHGLRETEVYQVFIKRQLSWMLSCSFAMVEDYPADFILPFLSSINPLLAFNKKVLRIHPTNDVLQRALVEDKDVVTSFSVPPLRREDGTVSIGGGKFDYVLLATEASAVHKILPEPWTEFFDKFVYHPSSCVIHTDCRLMPERREDWRTVNVKESGGDGSCMLSVWMNAYYRDSKLPSDVFQTWNAHARPEDGKLVAQVHFTRVVHQLQSRQLMEQVRSAQGKEGFFFCGAYAMEGLGLLEQAASSALDACERILQQQLEEKEKLMR</sequence>
<dbReference type="GeneID" id="17303682"/>
<gene>
    <name evidence="1" type="ORF">GUITHDRAFT_137846</name>
</gene>
<proteinExistence type="predicted"/>
<dbReference type="KEGG" id="gtt:GUITHDRAFT_137846"/>
<dbReference type="Pfam" id="PF13489">
    <property type="entry name" value="Methyltransf_23"/>
    <property type="match status" value="1"/>
</dbReference>
<dbReference type="SUPFAM" id="SSF53335">
    <property type="entry name" value="S-adenosyl-L-methionine-dependent methyltransferases"/>
    <property type="match status" value="1"/>
</dbReference>
<dbReference type="PANTHER" id="PTHR42923:SF17">
    <property type="entry name" value="AMINE OXIDASE DOMAIN-CONTAINING PROTEIN"/>
    <property type="match status" value="1"/>
</dbReference>
<dbReference type="Gene3D" id="1.10.405.20">
    <property type="match status" value="1"/>
</dbReference>
<keyword evidence="3" id="KW-1185">Reference proteome</keyword>
<reference evidence="3" key="2">
    <citation type="submission" date="2012-11" db="EMBL/GenBank/DDBJ databases">
        <authorList>
            <person name="Kuo A."/>
            <person name="Curtis B.A."/>
            <person name="Tanifuji G."/>
            <person name="Burki F."/>
            <person name="Gruber A."/>
            <person name="Irimia M."/>
            <person name="Maruyama S."/>
            <person name="Arias M.C."/>
            <person name="Ball S.G."/>
            <person name="Gile G.H."/>
            <person name="Hirakawa Y."/>
            <person name="Hopkins J.F."/>
            <person name="Rensing S.A."/>
            <person name="Schmutz J."/>
            <person name="Symeonidi A."/>
            <person name="Elias M."/>
            <person name="Eveleigh R.J."/>
            <person name="Herman E.K."/>
            <person name="Klute M.J."/>
            <person name="Nakayama T."/>
            <person name="Obornik M."/>
            <person name="Reyes-Prieto A."/>
            <person name="Armbrust E.V."/>
            <person name="Aves S.J."/>
            <person name="Beiko R.G."/>
            <person name="Coutinho P."/>
            <person name="Dacks J.B."/>
            <person name="Durnford D.G."/>
            <person name="Fast N.M."/>
            <person name="Green B.R."/>
            <person name="Grisdale C."/>
            <person name="Hempe F."/>
            <person name="Henrissat B."/>
            <person name="Hoppner M.P."/>
            <person name="Ishida K.-I."/>
            <person name="Kim E."/>
            <person name="Koreny L."/>
            <person name="Kroth P.G."/>
            <person name="Liu Y."/>
            <person name="Malik S.-B."/>
            <person name="Maier U.G."/>
            <person name="McRose D."/>
            <person name="Mock T."/>
            <person name="Neilson J.A."/>
            <person name="Onodera N.T."/>
            <person name="Poole A.M."/>
            <person name="Pritham E.J."/>
            <person name="Richards T.A."/>
            <person name="Rocap G."/>
            <person name="Roy S.W."/>
            <person name="Sarai C."/>
            <person name="Schaack S."/>
            <person name="Shirato S."/>
            <person name="Slamovits C.H."/>
            <person name="Spencer D.F."/>
            <person name="Suzuki S."/>
            <person name="Worden A.Z."/>
            <person name="Zauner S."/>
            <person name="Barry K."/>
            <person name="Bell C."/>
            <person name="Bharti A.K."/>
            <person name="Crow J.A."/>
            <person name="Grimwood J."/>
            <person name="Kramer R."/>
            <person name="Lindquist E."/>
            <person name="Lucas S."/>
            <person name="Salamov A."/>
            <person name="McFadden G.I."/>
            <person name="Lane C.E."/>
            <person name="Keeling P.J."/>
            <person name="Gray M.W."/>
            <person name="Grigoriev I.V."/>
            <person name="Archibald J.M."/>
        </authorList>
    </citation>
    <scope>NUCLEOTIDE SEQUENCE</scope>
    <source>
        <strain evidence="3">CCMP2712</strain>
    </source>
</reference>
<dbReference type="Gene3D" id="3.30.70.1990">
    <property type="match status" value="1"/>
</dbReference>
<dbReference type="Gene3D" id="3.40.50.150">
    <property type="entry name" value="Vaccinia Virus protein VP39"/>
    <property type="match status" value="1"/>
</dbReference>
<reference evidence="1 3" key="1">
    <citation type="journal article" date="2012" name="Nature">
        <title>Algal genomes reveal evolutionary mosaicism and the fate of nucleomorphs.</title>
        <authorList>
            <consortium name="DOE Joint Genome Institute"/>
            <person name="Curtis B.A."/>
            <person name="Tanifuji G."/>
            <person name="Burki F."/>
            <person name="Gruber A."/>
            <person name="Irimia M."/>
            <person name="Maruyama S."/>
            <person name="Arias M.C."/>
            <person name="Ball S.G."/>
            <person name="Gile G.H."/>
            <person name="Hirakawa Y."/>
            <person name="Hopkins J.F."/>
            <person name="Kuo A."/>
            <person name="Rensing S.A."/>
            <person name="Schmutz J."/>
            <person name="Symeonidi A."/>
            <person name="Elias M."/>
            <person name="Eveleigh R.J."/>
            <person name="Herman E.K."/>
            <person name="Klute M.J."/>
            <person name="Nakayama T."/>
            <person name="Obornik M."/>
            <person name="Reyes-Prieto A."/>
            <person name="Armbrust E.V."/>
            <person name="Aves S.J."/>
            <person name="Beiko R.G."/>
            <person name="Coutinho P."/>
            <person name="Dacks J.B."/>
            <person name="Durnford D.G."/>
            <person name="Fast N.M."/>
            <person name="Green B.R."/>
            <person name="Grisdale C.J."/>
            <person name="Hempel F."/>
            <person name="Henrissat B."/>
            <person name="Hoppner M.P."/>
            <person name="Ishida K."/>
            <person name="Kim E."/>
            <person name="Koreny L."/>
            <person name="Kroth P.G."/>
            <person name="Liu Y."/>
            <person name="Malik S.B."/>
            <person name="Maier U.G."/>
            <person name="McRose D."/>
            <person name="Mock T."/>
            <person name="Neilson J.A."/>
            <person name="Onodera N.T."/>
            <person name="Poole A.M."/>
            <person name="Pritham E.J."/>
            <person name="Richards T.A."/>
            <person name="Rocap G."/>
            <person name="Roy S.W."/>
            <person name="Sarai C."/>
            <person name="Schaack S."/>
            <person name="Shirato S."/>
            <person name="Slamovits C.H."/>
            <person name="Spencer D.F."/>
            <person name="Suzuki S."/>
            <person name="Worden A.Z."/>
            <person name="Zauner S."/>
            <person name="Barry K."/>
            <person name="Bell C."/>
            <person name="Bharti A.K."/>
            <person name="Crow J.A."/>
            <person name="Grimwood J."/>
            <person name="Kramer R."/>
            <person name="Lindquist E."/>
            <person name="Lucas S."/>
            <person name="Salamov A."/>
            <person name="McFadden G.I."/>
            <person name="Lane C.E."/>
            <person name="Keeling P.J."/>
            <person name="Gray M.W."/>
            <person name="Grigoriev I.V."/>
            <person name="Archibald J.M."/>
        </authorList>
    </citation>
    <scope>NUCLEOTIDE SEQUENCE</scope>
    <source>
        <strain evidence="1 3">CCMP2712</strain>
    </source>
</reference>
<dbReference type="SUPFAM" id="SSF51905">
    <property type="entry name" value="FAD/NAD(P)-binding domain"/>
    <property type="match status" value="1"/>
</dbReference>